<dbReference type="OrthoDB" id="1491323at2"/>
<dbReference type="Gene3D" id="2.60.40.10">
    <property type="entry name" value="Immunoglobulins"/>
    <property type="match status" value="1"/>
</dbReference>
<dbReference type="InterPro" id="IPR022409">
    <property type="entry name" value="PKD/Chitinase_dom"/>
</dbReference>
<reference evidence="3" key="2">
    <citation type="journal article" date="2020" name="Antonie Van Leeuwenhoek">
        <title>Labilibaculum antarcticum sp. nov., a novel facultative anaerobic, psychrotorelant bacterium isolated from marine sediment of Antarctica.</title>
        <authorList>
            <person name="Watanabe M."/>
            <person name="Kojima H."/>
            <person name="Fukui M."/>
        </authorList>
    </citation>
    <scope>NUCLEOTIDE SEQUENCE [LARGE SCALE GENOMIC DNA]</scope>
    <source>
        <strain evidence="3">SPP2</strain>
    </source>
</reference>
<protein>
    <recommendedName>
        <fullName evidence="1">PKD domain-containing protein</fullName>
    </recommendedName>
</protein>
<dbReference type="CDD" id="cd00146">
    <property type="entry name" value="PKD"/>
    <property type="match status" value="1"/>
</dbReference>
<dbReference type="PROSITE" id="PS51257">
    <property type="entry name" value="PROKAR_LIPOPROTEIN"/>
    <property type="match status" value="1"/>
</dbReference>
<dbReference type="InterPro" id="IPR035986">
    <property type="entry name" value="PKD_dom_sf"/>
</dbReference>
<organism evidence="2 3">
    <name type="scientific">Labilibaculum antarcticum</name>
    <dbReference type="NCBI Taxonomy" id="1717717"/>
    <lineage>
        <taxon>Bacteria</taxon>
        <taxon>Pseudomonadati</taxon>
        <taxon>Bacteroidota</taxon>
        <taxon>Bacteroidia</taxon>
        <taxon>Marinilabiliales</taxon>
        <taxon>Marinifilaceae</taxon>
        <taxon>Labilibaculum</taxon>
    </lineage>
</organism>
<dbReference type="Proteomes" id="UP000218267">
    <property type="component" value="Chromosome"/>
</dbReference>
<keyword evidence="3" id="KW-1185">Reference proteome</keyword>
<dbReference type="InterPro" id="IPR013783">
    <property type="entry name" value="Ig-like_fold"/>
</dbReference>
<evidence type="ECO:0000259" key="1">
    <source>
        <dbReference type="PROSITE" id="PS50093"/>
    </source>
</evidence>
<dbReference type="SMART" id="SM00089">
    <property type="entry name" value="PKD"/>
    <property type="match status" value="1"/>
</dbReference>
<reference evidence="2 3" key="1">
    <citation type="journal article" date="2018" name="Mar. Genomics">
        <title>Complete genome sequence of Marinifilaceae bacterium strain SPP2, isolated from the Antarctic marine sediment.</title>
        <authorList>
            <person name="Watanabe M."/>
            <person name="Kojima H."/>
            <person name="Fukui M."/>
        </authorList>
    </citation>
    <scope>NUCLEOTIDE SEQUENCE [LARGE SCALE GENOMIC DNA]</scope>
    <source>
        <strain evidence="2 3">SPP2</strain>
    </source>
</reference>
<proteinExistence type="predicted"/>
<dbReference type="RefSeq" id="WP_096431151.1">
    <property type="nucleotide sequence ID" value="NZ_AP018042.1"/>
</dbReference>
<dbReference type="AlphaFoldDB" id="A0A1Y1CMT6"/>
<accession>A0A1Y1CMT6</accession>
<dbReference type="SUPFAM" id="SSF49299">
    <property type="entry name" value="PKD domain"/>
    <property type="match status" value="1"/>
</dbReference>
<sequence length="315" mass="33930">MKNRLNIFKNTMKVVLCISVMFLSVSCEETFEFDLPEAGSLEDTSLPVADFAYIPDAEDFKTVEFNNLSMESIKYLWDFGGGATSEEKDPTYTFAAGEGSYPVTLTALDANNAATSVTLDVEVVDQFVALPVNVINGAFEDSRDGWEIASFTDGTTTSFDASGDGSWTSYDGVEGTSKTRGAKWKATTSINADGTRNAASRFAYQPIFVSPTLVDRTVKYFIEYEYSIETAGGKIIVEILDGHFTDGADAFDSTPLVQSIGTDANGKLSASAGMGTVVRKEFTTNSSGAVSIWIYGQNITAGNAYVDNVKVYPAN</sequence>
<name>A0A1Y1CMT6_9BACT</name>
<feature type="domain" description="PKD" evidence="1">
    <location>
        <begin position="75"/>
        <end position="123"/>
    </location>
</feature>
<dbReference type="InterPro" id="IPR000601">
    <property type="entry name" value="PKD_dom"/>
</dbReference>
<dbReference type="KEGG" id="mbas:ALGA_3294"/>
<evidence type="ECO:0000313" key="2">
    <source>
        <dbReference type="EMBL" id="BAX81594.1"/>
    </source>
</evidence>
<dbReference type="Pfam" id="PF18911">
    <property type="entry name" value="PKD_4"/>
    <property type="match status" value="1"/>
</dbReference>
<evidence type="ECO:0000313" key="3">
    <source>
        <dbReference type="Proteomes" id="UP000218267"/>
    </source>
</evidence>
<gene>
    <name evidence="2" type="ORF">ALGA_3294</name>
</gene>
<dbReference type="EMBL" id="AP018042">
    <property type="protein sequence ID" value="BAX81594.1"/>
    <property type="molecule type" value="Genomic_DNA"/>
</dbReference>
<dbReference type="PROSITE" id="PS50093">
    <property type="entry name" value="PKD"/>
    <property type="match status" value="1"/>
</dbReference>